<reference evidence="3" key="1">
    <citation type="submission" date="2021-11" db="EMBL/GenBank/DDBJ databases">
        <authorList>
            <person name="Schell T."/>
        </authorList>
    </citation>
    <scope>NUCLEOTIDE SEQUENCE</scope>
    <source>
        <strain evidence="3">M5</strain>
    </source>
</reference>
<name>A0A8J2RHU2_9CRUS</name>
<organism evidence="3 4">
    <name type="scientific">Daphnia galeata</name>
    <dbReference type="NCBI Taxonomy" id="27404"/>
    <lineage>
        <taxon>Eukaryota</taxon>
        <taxon>Metazoa</taxon>
        <taxon>Ecdysozoa</taxon>
        <taxon>Arthropoda</taxon>
        <taxon>Crustacea</taxon>
        <taxon>Branchiopoda</taxon>
        <taxon>Diplostraca</taxon>
        <taxon>Cladocera</taxon>
        <taxon>Anomopoda</taxon>
        <taxon>Daphniidae</taxon>
        <taxon>Daphnia</taxon>
    </lineage>
</organism>
<dbReference type="PROSITE" id="PS51155">
    <property type="entry name" value="CHIT_BIND_RR_2"/>
    <property type="match status" value="1"/>
</dbReference>
<dbReference type="Pfam" id="PF00379">
    <property type="entry name" value="Chitin_bind_4"/>
    <property type="match status" value="1"/>
</dbReference>
<dbReference type="GO" id="GO:0008010">
    <property type="term" value="F:structural constituent of chitin-based larval cuticle"/>
    <property type="evidence" value="ECO:0007669"/>
    <property type="project" value="TreeGrafter"/>
</dbReference>
<evidence type="ECO:0008006" key="5">
    <source>
        <dbReference type="Google" id="ProtNLM"/>
    </source>
</evidence>
<dbReference type="PANTHER" id="PTHR10380:SF196">
    <property type="entry name" value="CUTICULAR PROTEIN 72EA"/>
    <property type="match status" value="1"/>
</dbReference>
<dbReference type="OrthoDB" id="6515429at2759"/>
<dbReference type="PROSITE" id="PS00233">
    <property type="entry name" value="CHIT_BIND_RR_1"/>
    <property type="match status" value="1"/>
</dbReference>
<dbReference type="InterPro" id="IPR031311">
    <property type="entry name" value="CHIT_BIND_RR_consensus"/>
</dbReference>
<evidence type="ECO:0000256" key="1">
    <source>
        <dbReference type="ARBA" id="ARBA00022460"/>
    </source>
</evidence>
<dbReference type="InterPro" id="IPR050468">
    <property type="entry name" value="Cuticle_Struct_Prot"/>
</dbReference>
<gene>
    <name evidence="3" type="ORF">DGAL_LOCUS7874</name>
</gene>
<dbReference type="InterPro" id="IPR000618">
    <property type="entry name" value="Insect_cuticle"/>
</dbReference>
<proteinExistence type="predicted"/>
<dbReference type="Proteomes" id="UP000789390">
    <property type="component" value="Unassembled WGS sequence"/>
</dbReference>
<evidence type="ECO:0000313" key="3">
    <source>
        <dbReference type="EMBL" id="CAH0104944.1"/>
    </source>
</evidence>
<accession>A0A8J2RHU2</accession>
<comment type="caution">
    <text evidence="3">The sequence shown here is derived from an EMBL/GenBank/DDBJ whole genome shotgun (WGS) entry which is preliminary data.</text>
</comment>
<dbReference type="PANTHER" id="PTHR10380">
    <property type="entry name" value="CUTICLE PROTEIN"/>
    <property type="match status" value="1"/>
</dbReference>
<keyword evidence="1 2" id="KW-0193">Cuticle</keyword>
<sequence>MRVVRSPSTASSSSSSFFTRTTMKSTISFLLVLAVAAQAQFYGGYYGGYYPYAGVRTAYTGIPATAAYPVAYGYPPVSATQYHAQDELGQASFGYAHPGQAATNLRDGFGNQIGSYAYINPEGKEVRVSYTADSRGFRVLSNDLPVAPVANLVAPVQVEDTPEVAKAKADHAVAVTAAKSGVAPVAPVVALPSPVQDTPEVVAAKAEFAVKFAAAKDAATPAIRTKRQVFGFGATPFGYPGYAVSPYAYTVAAPAMPVRDATLTKTILTPGHAVAYRVD</sequence>
<dbReference type="EMBL" id="CAKKLH010000160">
    <property type="protein sequence ID" value="CAH0104944.1"/>
    <property type="molecule type" value="Genomic_DNA"/>
</dbReference>
<keyword evidence="4" id="KW-1185">Reference proteome</keyword>
<protein>
    <recommendedName>
        <fullName evidence="5">Cuticular protein</fullName>
    </recommendedName>
</protein>
<evidence type="ECO:0000256" key="2">
    <source>
        <dbReference type="PROSITE-ProRule" id="PRU00497"/>
    </source>
</evidence>
<evidence type="ECO:0000313" key="4">
    <source>
        <dbReference type="Proteomes" id="UP000789390"/>
    </source>
</evidence>
<dbReference type="AlphaFoldDB" id="A0A8J2RHU2"/>
<dbReference type="GO" id="GO:0062129">
    <property type="term" value="C:chitin-based extracellular matrix"/>
    <property type="evidence" value="ECO:0007669"/>
    <property type="project" value="TreeGrafter"/>
</dbReference>